<evidence type="ECO:0000256" key="2">
    <source>
        <dbReference type="ARBA" id="ARBA00022490"/>
    </source>
</evidence>
<comment type="subcellular location">
    <subcellularLocation>
        <location evidence="1">Cytoplasm</location>
    </subcellularLocation>
</comment>
<dbReference type="RefSeq" id="WP_095595186.1">
    <property type="nucleotide sequence ID" value="NZ_BMKN01000002.1"/>
</dbReference>
<dbReference type="GO" id="GO:0000976">
    <property type="term" value="F:transcription cis-regulatory region binding"/>
    <property type="evidence" value="ECO:0007669"/>
    <property type="project" value="TreeGrafter"/>
</dbReference>
<dbReference type="FunFam" id="1.10.10.10:FF:000117">
    <property type="entry name" value="Two-component system response regulator BaeR"/>
    <property type="match status" value="1"/>
</dbReference>
<comment type="caution">
    <text evidence="12">The sequence shown here is derived from an EMBL/GenBank/DDBJ whole genome shotgun (WGS) entry which is preliminary data.</text>
</comment>
<proteinExistence type="predicted"/>
<dbReference type="EMBL" id="BMKN01000002">
    <property type="protein sequence ID" value="GGE48992.1"/>
    <property type="molecule type" value="Genomic_DNA"/>
</dbReference>
<dbReference type="InterPro" id="IPR011006">
    <property type="entry name" value="CheY-like_superfamily"/>
</dbReference>
<dbReference type="SUPFAM" id="SSF46894">
    <property type="entry name" value="C-terminal effector domain of the bipartite response regulators"/>
    <property type="match status" value="1"/>
</dbReference>
<evidence type="ECO:0000256" key="5">
    <source>
        <dbReference type="ARBA" id="ARBA00023015"/>
    </source>
</evidence>
<dbReference type="InterPro" id="IPR039420">
    <property type="entry name" value="WalR-like"/>
</dbReference>
<dbReference type="Gene3D" id="6.10.250.690">
    <property type="match status" value="1"/>
</dbReference>
<dbReference type="SMART" id="SM00862">
    <property type="entry name" value="Trans_reg_C"/>
    <property type="match status" value="1"/>
</dbReference>
<feature type="domain" description="Response regulatory" evidence="10">
    <location>
        <begin position="3"/>
        <end position="116"/>
    </location>
</feature>
<feature type="DNA-binding region" description="OmpR/PhoB-type" evidence="9">
    <location>
        <begin position="134"/>
        <end position="233"/>
    </location>
</feature>
<dbReference type="Pfam" id="PF00072">
    <property type="entry name" value="Response_reg"/>
    <property type="match status" value="1"/>
</dbReference>
<keyword evidence="6 9" id="KW-0238">DNA-binding</keyword>
<dbReference type="OrthoDB" id="9802426at2"/>
<dbReference type="PANTHER" id="PTHR48111">
    <property type="entry name" value="REGULATOR OF RPOS"/>
    <property type="match status" value="1"/>
</dbReference>
<evidence type="ECO:0000313" key="12">
    <source>
        <dbReference type="EMBL" id="GGE48992.1"/>
    </source>
</evidence>
<dbReference type="Gene3D" id="3.40.50.2300">
    <property type="match status" value="1"/>
</dbReference>
<evidence type="ECO:0000256" key="8">
    <source>
        <dbReference type="PROSITE-ProRule" id="PRU00169"/>
    </source>
</evidence>
<dbReference type="InterPro" id="IPR001789">
    <property type="entry name" value="Sig_transdc_resp-reg_receiver"/>
</dbReference>
<dbReference type="GO" id="GO:0045893">
    <property type="term" value="P:positive regulation of DNA-templated transcription"/>
    <property type="evidence" value="ECO:0007669"/>
    <property type="project" value="UniProtKB-ARBA"/>
</dbReference>
<accession>A0A917AHK1</accession>
<evidence type="ECO:0000256" key="4">
    <source>
        <dbReference type="ARBA" id="ARBA00023012"/>
    </source>
</evidence>
<dbReference type="InterPro" id="IPR036388">
    <property type="entry name" value="WH-like_DNA-bd_sf"/>
</dbReference>
<dbReference type="InterPro" id="IPR001867">
    <property type="entry name" value="OmpR/PhoB-type_DNA-bd"/>
</dbReference>
<protein>
    <submittedName>
        <fullName evidence="12">DNA-binding response regulator</fullName>
    </submittedName>
</protein>
<keyword evidence="13" id="KW-1185">Reference proteome</keyword>
<dbReference type="PROSITE" id="PS50110">
    <property type="entry name" value="RESPONSE_REGULATORY"/>
    <property type="match status" value="1"/>
</dbReference>
<reference evidence="12" key="1">
    <citation type="journal article" date="2014" name="Int. J. Syst. Evol. Microbiol.">
        <title>Complete genome sequence of Corynebacterium casei LMG S-19264T (=DSM 44701T), isolated from a smear-ripened cheese.</title>
        <authorList>
            <consortium name="US DOE Joint Genome Institute (JGI-PGF)"/>
            <person name="Walter F."/>
            <person name="Albersmeier A."/>
            <person name="Kalinowski J."/>
            <person name="Ruckert C."/>
        </authorList>
    </citation>
    <scope>NUCLEOTIDE SEQUENCE</scope>
    <source>
        <strain evidence="12">CGMCC 1.16012</strain>
    </source>
</reference>
<evidence type="ECO:0000256" key="1">
    <source>
        <dbReference type="ARBA" id="ARBA00004496"/>
    </source>
</evidence>
<dbReference type="GO" id="GO:0032993">
    <property type="term" value="C:protein-DNA complex"/>
    <property type="evidence" value="ECO:0007669"/>
    <property type="project" value="TreeGrafter"/>
</dbReference>
<feature type="domain" description="OmpR/PhoB-type" evidence="11">
    <location>
        <begin position="134"/>
        <end position="233"/>
    </location>
</feature>
<evidence type="ECO:0000256" key="6">
    <source>
        <dbReference type="ARBA" id="ARBA00023125"/>
    </source>
</evidence>
<name>A0A917AHK1_9RHOB</name>
<dbReference type="SMART" id="SM00448">
    <property type="entry name" value="REC"/>
    <property type="match status" value="1"/>
</dbReference>
<keyword evidence="2" id="KW-0963">Cytoplasm</keyword>
<evidence type="ECO:0000313" key="13">
    <source>
        <dbReference type="Proteomes" id="UP000606730"/>
    </source>
</evidence>
<evidence type="ECO:0000256" key="7">
    <source>
        <dbReference type="ARBA" id="ARBA00023163"/>
    </source>
</evidence>
<reference evidence="12" key="2">
    <citation type="submission" date="2020-09" db="EMBL/GenBank/DDBJ databases">
        <authorList>
            <person name="Sun Q."/>
            <person name="Zhou Y."/>
        </authorList>
    </citation>
    <scope>NUCLEOTIDE SEQUENCE</scope>
    <source>
        <strain evidence="12">CGMCC 1.16012</strain>
    </source>
</reference>
<dbReference type="SUPFAM" id="SSF52172">
    <property type="entry name" value="CheY-like"/>
    <property type="match status" value="1"/>
</dbReference>
<feature type="modified residue" description="4-aspartylphosphate" evidence="8">
    <location>
        <position position="52"/>
    </location>
</feature>
<sequence>MSRIALVDDDRNILTSVSMTLEAEGFEVETYNDGQSALEAFNRRLPDMGVFDIKMPRMDGMDLLQRVRQKTNMPVIFLTSKDDEIDEVLGLRMGADDYVKKPFSQRLLVERIRALLRRQEVIAADEMGTQTEETKTMSRGSLTMDPLRHAVTWKGQDVSLTVTEFLLLQALAQRPGFVKSRDQLMDVAYDDQVYVDDRTIDSHIKRLRKKMRQVDAEFSAIETLYGIGYRYNEE</sequence>
<dbReference type="Gene3D" id="1.10.10.10">
    <property type="entry name" value="Winged helix-like DNA-binding domain superfamily/Winged helix DNA-binding domain"/>
    <property type="match status" value="1"/>
</dbReference>
<evidence type="ECO:0000259" key="11">
    <source>
        <dbReference type="PROSITE" id="PS51755"/>
    </source>
</evidence>
<keyword evidence="7" id="KW-0804">Transcription</keyword>
<dbReference type="PROSITE" id="PS51755">
    <property type="entry name" value="OMPR_PHOB"/>
    <property type="match status" value="1"/>
</dbReference>
<dbReference type="InterPro" id="IPR016032">
    <property type="entry name" value="Sig_transdc_resp-reg_C-effctor"/>
</dbReference>
<dbReference type="GO" id="GO:0000156">
    <property type="term" value="F:phosphorelay response regulator activity"/>
    <property type="evidence" value="ECO:0007669"/>
    <property type="project" value="TreeGrafter"/>
</dbReference>
<evidence type="ECO:0000256" key="9">
    <source>
        <dbReference type="PROSITE-ProRule" id="PRU01091"/>
    </source>
</evidence>
<dbReference type="CDD" id="cd00383">
    <property type="entry name" value="trans_reg_C"/>
    <property type="match status" value="1"/>
</dbReference>
<dbReference type="CDD" id="cd19936">
    <property type="entry name" value="REC_OmpR_ChvI-like"/>
    <property type="match status" value="1"/>
</dbReference>
<keyword evidence="5" id="KW-0805">Transcription regulation</keyword>
<organism evidence="12 13">
    <name type="scientific">Actibacterium pelagium</name>
    <dbReference type="NCBI Taxonomy" id="2029103"/>
    <lineage>
        <taxon>Bacteria</taxon>
        <taxon>Pseudomonadati</taxon>
        <taxon>Pseudomonadota</taxon>
        <taxon>Alphaproteobacteria</taxon>
        <taxon>Rhodobacterales</taxon>
        <taxon>Roseobacteraceae</taxon>
        <taxon>Actibacterium</taxon>
    </lineage>
</organism>
<dbReference type="GO" id="GO:0005829">
    <property type="term" value="C:cytosol"/>
    <property type="evidence" value="ECO:0007669"/>
    <property type="project" value="TreeGrafter"/>
</dbReference>
<evidence type="ECO:0000259" key="10">
    <source>
        <dbReference type="PROSITE" id="PS50110"/>
    </source>
</evidence>
<dbReference type="AlphaFoldDB" id="A0A917AHK1"/>
<gene>
    <name evidence="12" type="ORF">GCM10011517_16040</name>
</gene>
<keyword evidence="3 8" id="KW-0597">Phosphoprotein</keyword>
<keyword evidence="4" id="KW-0902">Two-component regulatory system</keyword>
<dbReference type="PANTHER" id="PTHR48111:SF21">
    <property type="entry name" value="DNA-BINDING DUAL MASTER TRANSCRIPTIONAL REGULATOR RPAA"/>
    <property type="match status" value="1"/>
</dbReference>
<dbReference type="Pfam" id="PF00486">
    <property type="entry name" value="Trans_reg_C"/>
    <property type="match status" value="1"/>
</dbReference>
<dbReference type="Proteomes" id="UP000606730">
    <property type="component" value="Unassembled WGS sequence"/>
</dbReference>
<evidence type="ECO:0000256" key="3">
    <source>
        <dbReference type="ARBA" id="ARBA00022553"/>
    </source>
</evidence>